<proteinExistence type="predicted"/>
<evidence type="ECO:0000313" key="3">
    <source>
        <dbReference type="Proteomes" id="UP000009168"/>
    </source>
</evidence>
<name>W7X724_TETTS</name>
<keyword evidence="1" id="KW-0732">Signal</keyword>
<dbReference type="KEGG" id="tet:TTHERM_000092856"/>
<dbReference type="RefSeq" id="XP_012652176.1">
    <property type="nucleotide sequence ID" value="XM_012796722.1"/>
</dbReference>
<dbReference type="OrthoDB" id="284918at2759"/>
<evidence type="ECO:0008006" key="4">
    <source>
        <dbReference type="Google" id="ProtNLM"/>
    </source>
</evidence>
<dbReference type="InParanoid" id="W7X724"/>
<keyword evidence="3" id="KW-1185">Reference proteome</keyword>
<evidence type="ECO:0000256" key="1">
    <source>
        <dbReference type="SAM" id="SignalP"/>
    </source>
</evidence>
<organism evidence="2 3">
    <name type="scientific">Tetrahymena thermophila (strain SB210)</name>
    <dbReference type="NCBI Taxonomy" id="312017"/>
    <lineage>
        <taxon>Eukaryota</taxon>
        <taxon>Sar</taxon>
        <taxon>Alveolata</taxon>
        <taxon>Ciliophora</taxon>
        <taxon>Intramacronucleata</taxon>
        <taxon>Oligohymenophorea</taxon>
        <taxon>Hymenostomatida</taxon>
        <taxon>Tetrahymenina</taxon>
        <taxon>Tetrahymenidae</taxon>
        <taxon>Tetrahymena</taxon>
    </lineage>
</organism>
<dbReference type="InterPro" id="IPR009030">
    <property type="entry name" value="Growth_fac_rcpt_cys_sf"/>
</dbReference>
<dbReference type="GeneID" id="24437239"/>
<evidence type="ECO:0000313" key="2">
    <source>
        <dbReference type="EMBL" id="EWS75185.1"/>
    </source>
</evidence>
<dbReference type="EMBL" id="GG662749">
    <property type="protein sequence ID" value="EWS75185.1"/>
    <property type="molecule type" value="Genomic_DNA"/>
</dbReference>
<dbReference type="Proteomes" id="UP000009168">
    <property type="component" value="Unassembled WGS sequence"/>
</dbReference>
<sequence length="265" mass="29470">MIIAFLTILLQIQILQAQAVFSYCQAYADTLDVNGTGQLCKYTLNGCRLCSGGTCVKCLDGFYLNSLNQCQSCSDIFGQTVATCTFNGQNAIYINSCVSGYYLNTQTQQCSPCGSNCQQCTDSYTCNLCQISKAVAIKIFLTTAKRVYNLIIWHLAINAYNVFKIAQYVPEETNVINCIQGYTLMSYTLNGNNYQQCYKCQTNCSRCQMQGNIKVCYQCADGTQPVNGQCLQQLSFTWNPIQPQNGEILTTFLVIVLTILINILI</sequence>
<protein>
    <recommendedName>
        <fullName evidence="4">Transmembrane protein</fullName>
    </recommendedName>
</protein>
<dbReference type="AlphaFoldDB" id="W7X724"/>
<feature type="chain" id="PRO_5004906514" description="Transmembrane protein" evidence="1">
    <location>
        <begin position="18"/>
        <end position="265"/>
    </location>
</feature>
<gene>
    <name evidence="2" type="ORF">TTHERM_000092856</name>
</gene>
<feature type="signal peptide" evidence="1">
    <location>
        <begin position="1"/>
        <end position="17"/>
    </location>
</feature>
<reference evidence="3" key="1">
    <citation type="journal article" date="2006" name="PLoS Biol.">
        <title>Macronuclear genome sequence of the ciliate Tetrahymena thermophila, a model eukaryote.</title>
        <authorList>
            <person name="Eisen J.A."/>
            <person name="Coyne R.S."/>
            <person name="Wu M."/>
            <person name="Wu D."/>
            <person name="Thiagarajan M."/>
            <person name="Wortman J.R."/>
            <person name="Badger J.H."/>
            <person name="Ren Q."/>
            <person name="Amedeo P."/>
            <person name="Jones K.M."/>
            <person name="Tallon L.J."/>
            <person name="Delcher A.L."/>
            <person name="Salzberg S.L."/>
            <person name="Silva J.C."/>
            <person name="Haas B.J."/>
            <person name="Majoros W.H."/>
            <person name="Farzad M."/>
            <person name="Carlton J.M."/>
            <person name="Smith R.K. Jr."/>
            <person name="Garg J."/>
            <person name="Pearlman R.E."/>
            <person name="Karrer K.M."/>
            <person name="Sun L."/>
            <person name="Manning G."/>
            <person name="Elde N.C."/>
            <person name="Turkewitz A.P."/>
            <person name="Asai D.J."/>
            <person name="Wilkes D.E."/>
            <person name="Wang Y."/>
            <person name="Cai H."/>
            <person name="Collins K."/>
            <person name="Stewart B.A."/>
            <person name="Lee S.R."/>
            <person name="Wilamowska K."/>
            <person name="Weinberg Z."/>
            <person name="Ruzzo W.L."/>
            <person name="Wloga D."/>
            <person name="Gaertig J."/>
            <person name="Frankel J."/>
            <person name="Tsao C.-C."/>
            <person name="Gorovsky M.A."/>
            <person name="Keeling P.J."/>
            <person name="Waller R.F."/>
            <person name="Patron N.J."/>
            <person name="Cherry J.M."/>
            <person name="Stover N.A."/>
            <person name="Krieger C.J."/>
            <person name="del Toro C."/>
            <person name="Ryder H.F."/>
            <person name="Williamson S.C."/>
            <person name="Barbeau R.A."/>
            <person name="Hamilton E.P."/>
            <person name="Orias E."/>
        </authorList>
    </citation>
    <scope>NUCLEOTIDE SEQUENCE [LARGE SCALE GENOMIC DNA]</scope>
    <source>
        <strain evidence="3">SB210</strain>
    </source>
</reference>
<dbReference type="SUPFAM" id="SSF57184">
    <property type="entry name" value="Growth factor receptor domain"/>
    <property type="match status" value="2"/>
</dbReference>
<dbReference type="Gene3D" id="2.10.220.10">
    <property type="entry name" value="Hormone Receptor, Insulin-like Growth Factor Receptor 1, Chain A, domain 2"/>
    <property type="match status" value="1"/>
</dbReference>
<accession>W7X724</accession>